<feature type="transmembrane region" description="Helical" evidence="6">
    <location>
        <begin position="324"/>
        <end position="345"/>
    </location>
</feature>
<feature type="transmembrane region" description="Helical" evidence="6">
    <location>
        <begin position="161"/>
        <end position="183"/>
    </location>
</feature>
<dbReference type="InterPro" id="IPR036259">
    <property type="entry name" value="MFS_trans_sf"/>
</dbReference>
<feature type="transmembrane region" description="Helical" evidence="6">
    <location>
        <begin position="71"/>
        <end position="97"/>
    </location>
</feature>
<feature type="transmembrane region" description="Helical" evidence="6">
    <location>
        <begin position="41"/>
        <end position="64"/>
    </location>
</feature>
<evidence type="ECO:0000256" key="4">
    <source>
        <dbReference type="ARBA" id="ARBA00022989"/>
    </source>
</evidence>
<evidence type="ECO:0000259" key="7">
    <source>
        <dbReference type="PROSITE" id="PS50850"/>
    </source>
</evidence>
<feature type="transmembrane region" description="Helical" evidence="6">
    <location>
        <begin position="133"/>
        <end position="155"/>
    </location>
</feature>
<dbReference type="EMBL" id="FNSA01000003">
    <property type="protein sequence ID" value="SEC37072.1"/>
    <property type="molecule type" value="Genomic_DNA"/>
</dbReference>
<organism evidence="8 9">
    <name type="scientific">Tsukamurella tyrosinosolvens</name>
    <dbReference type="NCBI Taxonomy" id="57704"/>
    <lineage>
        <taxon>Bacteria</taxon>
        <taxon>Bacillati</taxon>
        <taxon>Actinomycetota</taxon>
        <taxon>Actinomycetes</taxon>
        <taxon>Mycobacteriales</taxon>
        <taxon>Tsukamurellaceae</taxon>
        <taxon>Tsukamurella</taxon>
    </lineage>
</organism>
<evidence type="ECO:0000256" key="6">
    <source>
        <dbReference type="SAM" id="Phobius"/>
    </source>
</evidence>
<keyword evidence="9" id="KW-1185">Reference proteome</keyword>
<sequence>MTPPAVLVLGFGIFAQGTSELMLAGILPDLAADLQVSIPRAGLLISGFALGMMLGAPILALATLRWPKRRALLVFTAIFAATHVVAATTDSFAVLLATRFVGAFVYAGFWAVAATTAIALVPQDRRGRAMSIVAGGLTLATVIGLPAGTVLGQHLGWRATFLAVAVATVVAGVAIATTVPAHLSATGPARPRDEVRALRPGRLWTSYAITASSIAALLISFAYLGAMLLEGSHAAPGTVPLVLALYGVGAVAGIAAGGRLADRRPGSVLVGGTTALTLASVALAVALPHPAAAAVAAALLGAAGFVTNPALNSRVFALAPGAPTLAPAFTVAAFNVGIAVGPWLGGTLLDLGASYRALPLAGAALAVVAAVLAALDAAAARVARPDASRPAECLTGS</sequence>
<dbReference type="NCBIfam" id="NF033135">
    <property type="entry name" value="cmx_cmrA"/>
    <property type="match status" value="1"/>
</dbReference>
<feature type="transmembrane region" description="Helical" evidence="6">
    <location>
        <begin position="293"/>
        <end position="312"/>
    </location>
</feature>
<evidence type="ECO:0000256" key="2">
    <source>
        <dbReference type="ARBA" id="ARBA00022475"/>
    </source>
</evidence>
<evidence type="ECO:0000313" key="8">
    <source>
        <dbReference type="EMBL" id="SEC37072.1"/>
    </source>
</evidence>
<dbReference type="PROSITE" id="PS50850">
    <property type="entry name" value="MFS"/>
    <property type="match status" value="1"/>
</dbReference>
<dbReference type="OrthoDB" id="9814237at2"/>
<evidence type="ECO:0000256" key="1">
    <source>
        <dbReference type="ARBA" id="ARBA00004651"/>
    </source>
</evidence>
<evidence type="ECO:0000256" key="3">
    <source>
        <dbReference type="ARBA" id="ARBA00022692"/>
    </source>
</evidence>
<evidence type="ECO:0000313" key="9">
    <source>
        <dbReference type="Proteomes" id="UP000182241"/>
    </source>
</evidence>
<feature type="transmembrane region" description="Helical" evidence="6">
    <location>
        <begin position="204"/>
        <end position="226"/>
    </location>
</feature>
<dbReference type="CDD" id="cd17324">
    <property type="entry name" value="MFS_NepI_like"/>
    <property type="match status" value="1"/>
</dbReference>
<reference evidence="9" key="1">
    <citation type="submission" date="2016-10" db="EMBL/GenBank/DDBJ databases">
        <authorList>
            <person name="Varghese N."/>
            <person name="Submissions S."/>
        </authorList>
    </citation>
    <scope>NUCLEOTIDE SEQUENCE [LARGE SCALE GENOMIC DNA]</scope>
    <source>
        <strain evidence="9">DSM 44234</strain>
    </source>
</reference>
<feature type="transmembrane region" description="Helical" evidence="6">
    <location>
        <begin position="357"/>
        <end position="379"/>
    </location>
</feature>
<keyword evidence="4 6" id="KW-1133">Transmembrane helix</keyword>
<dbReference type="PANTHER" id="PTHR43124">
    <property type="entry name" value="PURINE EFFLUX PUMP PBUE"/>
    <property type="match status" value="1"/>
</dbReference>
<keyword evidence="3 6" id="KW-0812">Transmembrane</keyword>
<protein>
    <submittedName>
        <fullName evidence="8">MFS transporter, DHA1 family, chloramphenicol resistance protein</fullName>
    </submittedName>
</protein>
<evidence type="ECO:0000256" key="5">
    <source>
        <dbReference type="ARBA" id="ARBA00023136"/>
    </source>
</evidence>
<dbReference type="RefSeq" id="WP_082791467.1">
    <property type="nucleotide sequence ID" value="NZ_CBDRGN010000001.1"/>
</dbReference>
<dbReference type="Pfam" id="PF07690">
    <property type="entry name" value="MFS_1"/>
    <property type="match status" value="1"/>
</dbReference>
<feature type="domain" description="Major facilitator superfamily (MFS) profile" evidence="7">
    <location>
        <begin position="5"/>
        <end position="381"/>
    </location>
</feature>
<dbReference type="InterPro" id="IPR020846">
    <property type="entry name" value="MFS_dom"/>
</dbReference>
<dbReference type="GO" id="GO:0022857">
    <property type="term" value="F:transmembrane transporter activity"/>
    <property type="evidence" value="ECO:0007669"/>
    <property type="project" value="InterPro"/>
</dbReference>
<name>A0A1H4RYW5_TSUTY</name>
<dbReference type="InterPro" id="IPR050189">
    <property type="entry name" value="MFS_Efflux_Transporters"/>
</dbReference>
<feature type="transmembrane region" description="Helical" evidence="6">
    <location>
        <begin position="238"/>
        <end position="256"/>
    </location>
</feature>
<dbReference type="Proteomes" id="UP000182241">
    <property type="component" value="Unassembled WGS sequence"/>
</dbReference>
<gene>
    <name evidence="8" type="ORF">SAMN04489793_2128</name>
</gene>
<dbReference type="SUPFAM" id="SSF103473">
    <property type="entry name" value="MFS general substrate transporter"/>
    <property type="match status" value="1"/>
</dbReference>
<comment type="subcellular location">
    <subcellularLocation>
        <location evidence="1">Cell membrane</location>
        <topology evidence="1">Multi-pass membrane protein</topology>
    </subcellularLocation>
</comment>
<dbReference type="InterPro" id="IPR011701">
    <property type="entry name" value="MFS"/>
</dbReference>
<keyword evidence="2" id="KW-1003">Cell membrane</keyword>
<feature type="transmembrane region" description="Helical" evidence="6">
    <location>
        <begin position="103"/>
        <end position="121"/>
    </location>
</feature>
<accession>A0A1H4RYW5</accession>
<dbReference type="GO" id="GO:0005886">
    <property type="term" value="C:plasma membrane"/>
    <property type="evidence" value="ECO:0007669"/>
    <property type="project" value="UniProtKB-SubCell"/>
</dbReference>
<dbReference type="Gene3D" id="1.20.1250.20">
    <property type="entry name" value="MFS general substrate transporter like domains"/>
    <property type="match status" value="1"/>
</dbReference>
<dbReference type="AlphaFoldDB" id="A0A1H4RYW5"/>
<dbReference type="STRING" id="57704.SAMN04489793_2128"/>
<dbReference type="PANTHER" id="PTHR43124:SF3">
    <property type="entry name" value="CHLORAMPHENICOL EFFLUX PUMP RV0191"/>
    <property type="match status" value="1"/>
</dbReference>
<proteinExistence type="predicted"/>
<keyword evidence="5 6" id="KW-0472">Membrane</keyword>
<feature type="transmembrane region" description="Helical" evidence="6">
    <location>
        <begin position="268"/>
        <end position="287"/>
    </location>
</feature>